<dbReference type="Proteomes" id="UP000271889">
    <property type="component" value="Unassembled WGS sequence"/>
</dbReference>
<keyword evidence="2" id="KW-1185">Reference proteome</keyword>
<sequence length="138" mass="14884">MTLIIYLLVGETLVFGHIVEKITPETIKPSNLATDIDNVTQSRVRAAGPALFALGALFGSGILGGLTAIAENPCAQICLDTAFKSPMLLALSQREAFQHRARAVPDFTERADRSMFRHSAGTALAWTTLNATPVTWPF</sequence>
<evidence type="ECO:0000313" key="1">
    <source>
        <dbReference type="EMBL" id="VDN24019.1"/>
    </source>
</evidence>
<evidence type="ECO:0000313" key="2">
    <source>
        <dbReference type="Proteomes" id="UP000271889"/>
    </source>
</evidence>
<proteinExistence type="predicted"/>
<reference evidence="1 2" key="1">
    <citation type="submission" date="2018-11" db="EMBL/GenBank/DDBJ databases">
        <authorList>
            <consortium name="Pathogen Informatics"/>
        </authorList>
    </citation>
    <scope>NUCLEOTIDE SEQUENCE [LARGE SCALE GENOMIC DNA]</scope>
</reference>
<protein>
    <submittedName>
        <fullName evidence="1">Uncharacterized protein</fullName>
    </submittedName>
</protein>
<accession>A0A3P7PZ10</accession>
<gene>
    <name evidence="1" type="ORF">CGOC_LOCUS9730</name>
</gene>
<dbReference type="EMBL" id="UYRV01108093">
    <property type="protein sequence ID" value="VDN24019.1"/>
    <property type="molecule type" value="Genomic_DNA"/>
</dbReference>
<name>A0A3P7PZ10_CYLGO</name>
<dbReference type="AlphaFoldDB" id="A0A3P7PZ10"/>
<organism evidence="1 2">
    <name type="scientific">Cylicostephanus goldi</name>
    <name type="common">Nematode worm</name>
    <dbReference type="NCBI Taxonomy" id="71465"/>
    <lineage>
        <taxon>Eukaryota</taxon>
        <taxon>Metazoa</taxon>
        <taxon>Ecdysozoa</taxon>
        <taxon>Nematoda</taxon>
        <taxon>Chromadorea</taxon>
        <taxon>Rhabditida</taxon>
        <taxon>Rhabditina</taxon>
        <taxon>Rhabditomorpha</taxon>
        <taxon>Strongyloidea</taxon>
        <taxon>Strongylidae</taxon>
        <taxon>Cylicostephanus</taxon>
    </lineage>
</organism>